<keyword evidence="14" id="KW-1185">Reference proteome</keyword>
<dbReference type="Pfam" id="PF06470">
    <property type="entry name" value="SMC_hinge"/>
    <property type="match status" value="1"/>
</dbReference>
<dbReference type="CDD" id="cd03275">
    <property type="entry name" value="ABC_SMC1_euk"/>
    <property type="match status" value="2"/>
</dbReference>
<evidence type="ECO:0000256" key="4">
    <source>
        <dbReference type="ARBA" id="ARBA00022454"/>
    </source>
</evidence>
<dbReference type="Gene3D" id="3.40.50.300">
    <property type="entry name" value="P-loop containing nucleotide triphosphate hydrolases"/>
    <property type="match status" value="2"/>
</dbReference>
<evidence type="ECO:0000256" key="2">
    <source>
        <dbReference type="ARBA" id="ARBA00004286"/>
    </source>
</evidence>
<evidence type="ECO:0000256" key="9">
    <source>
        <dbReference type="ARBA" id="ARBA00023306"/>
    </source>
</evidence>
<name>A0A401SES2_CHIPU</name>
<dbReference type="GO" id="GO:0030893">
    <property type="term" value="C:meiotic cohesin complex"/>
    <property type="evidence" value="ECO:0007669"/>
    <property type="project" value="TreeGrafter"/>
</dbReference>
<dbReference type="SUPFAM" id="SSF75553">
    <property type="entry name" value="Smc hinge domain"/>
    <property type="match status" value="1"/>
</dbReference>
<dbReference type="PIRSF" id="PIRSF005719">
    <property type="entry name" value="SMC"/>
    <property type="match status" value="1"/>
</dbReference>
<dbReference type="GO" id="GO:0003677">
    <property type="term" value="F:DNA binding"/>
    <property type="evidence" value="ECO:0007669"/>
    <property type="project" value="TreeGrafter"/>
</dbReference>
<feature type="coiled-coil region" evidence="11">
    <location>
        <begin position="671"/>
        <end position="711"/>
    </location>
</feature>
<dbReference type="GO" id="GO:0007062">
    <property type="term" value="P:sister chromatid cohesion"/>
    <property type="evidence" value="ECO:0007669"/>
    <property type="project" value="InterPro"/>
</dbReference>
<dbReference type="InterPro" id="IPR003395">
    <property type="entry name" value="RecF/RecN/SMC_N"/>
</dbReference>
<comment type="similarity">
    <text evidence="3">Belongs to the SMC family. SMC1 subfamily.</text>
</comment>
<comment type="subcellular location">
    <subcellularLocation>
        <location evidence="2">Chromosome</location>
    </subcellularLocation>
    <subcellularLocation>
        <location evidence="1 10">Nucleus</location>
    </subcellularLocation>
</comment>
<evidence type="ECO:0000256" key="10">
    <source>
        <dbReference type="PIRNR" id="PIRNR005719"/>
    </source>
</evidence>
<dbReference type="PANTHER" id="PTHR18937:SF147">
    <property type="entry name" value="STRUCTURAL MAINTENANCE OF CHROMOSOMES PROTEIN 1B"/>
    <property type="match status" value="1"/>
</dbReference>
<dbReference type="GO" id="GO:0005654">
    <property type="term" value="C:nucleoplasm"/>
    <property type="evidence" value="ECO:0007669"/>
    <property type="project" value="UniProtKB-ARBA"/>
</dbReference>
<dbReference type="Pfam" id="PF02463">
    <property type="entry name" value="SMC_N"/>
    <property type="match status" value="1"/>
</dbReference>
<dbReference type="GO" id="GO:0016887">
    <property type="term" value="F:ATP hydrolysis activity"/>
    <property type="evidence" value="ECO:0007669"/>
    <property type="project" value="InterPro"/>
</dbReference>
<dbReference type="PANTHER" id="PTHR18937">
    <property type="entry name" value="STRUCTURAL MAINTENANCE OF CHROMOSOMES SMC FAMILY MEMBER"/>
    <property type="match status" value="1"/>
</dbReference>
<dbReference type="OMA" id="HKARCWD"/>
<feature type="coiled-coil region" evidence="11">
    <location>
        <begin position="161"/>
        <end position="219"/>
    </location>
</feature>
<proteinExistence type="inferred from homology"/>
<accession>A0A401SES2</accession>
<dbReference type="InterPro" id="IPR027417">
    <property type="entry name" value="P-loop_NTPase"/>
</dbReference>
<dbReference type="FunFam" id="1.20.1060.20:FF:000001">
    <property type="entry name" value="Structural maintenance of chromosomes 1A"/>
    <property type="match status" value="1"/>
</dbReference>
<dbReference type="FunFam" id="3.30.70.1620:FF:000001">
    <property type="entry name" value="Structural maintenance of chromosomes 1B"/>
    <property type="match status" value="1"/>
</dbReference>
<evidence type="ECO:0000256" key="8">
    <source>
        <dbReference type="ARBA" id="ARBA00023242"/>
    </source>
</evidence>
<keyword evidence="9" id="KW-0131">Cell cycle</keyword>
<dbReference type="InterPro" id="IPR010935">
    <property type="entry name" value="SMC_hinge"/>
</dbReference>
<evidence type="ECO:0000256" key="3">
    <source>
        <dbReference type="ARBA" id="ARBA00005597"/>
    </source>
</evidence>
<evidence type="ECO:0000313" key="13">
    <source>
        <dbReference type="EMBL" id="GCC28830.1"/>
    </source>
</evidence>
<evidence type="ECO:0000256" key="11">
    <source>
        <dbReference type="SAM" id="Coils"/>
    </source>
</evidence>
<evidence type="ECO:0000256" key="7">
    <source>
        <dbReference type="ARBA" id="ARBA00023054"/>
    </source>
</evidence>
<keyword evidence="8 10" id="KW-0539">Nucleus</keyword>
<dbReference type="FunFam" id="3.40.50.300:FF:000564">
    <property type="entry name" value="Structural maintenance of chromosomes 1A"/>
    <property type="match status" value="1"/>
</dbReference>
<dbReference type="SMART" id="SM00968">
    <property type="entry name" value="SMC_hinge"/>
    <property type="match status" value="1"/>
</dbReference>
<keyword evidence="6" id="KW-0067">ATP-binding</keyword>
<evidence type="ECO:0000256" key="6">
    <source>
        <dbReference type="ARBA" id="ARBA00022840"/>
    </source>
</evidence>
<dbReference type="EMBL" id="BEZZ01000222">
    <property type="protein sequence ID" value="GCC28830.1"/>
    <property type="molecule type" value="Genomic_DNA"/>
</dbReference>
<evidence type="ECO:0000256" key="5">
    <source>
        <dbReference type="ARBA" id="ARBA00022741"/>
    </source>
</evidence>
<dbReference type="Gene3D" id="3.30.70.1620">
    <property type="match status" value="1"/>
</dbReference>
<dbReference type="InterPro" id="IPR024704">
    <property type="entry name" value="SMC"/>
</dbReference>
<feature type="coiled-coil region" evidence="11">
    <location>
        <begin position="256"/>
        <end position="283"/>
    </location>
</feature>
<feature type="coiled-coil region" evidence="11">
    <location>
        <begin position="333"/>
        <end position="483"/>
    </location>
</feature>
<dbReference type="InterPro" id="IPR036277">
    <property type="entry name" value="SMC_hinge_sf"/>
</dbReference>
<dbReference type="Gene3D" id="1.20.1060.20">
    <property type="match status" value="1"/>
</dbReference>
<reference evidence="13 14" key="1">
    <citation type="journal article" date="2018" name="Nat. Ecol. Evol.">
        <title>Shark genomes provide insights into elasmobranch evolution and the origin of vertebrates.</title>
        <authorList>
            <person name="Hara Y"/>
            <person name="Yamaguchi K"/>
            <person name="Onimaru K"/>
            <person name="Kadota M"/>
            <person name="Koyanagi M"/>
            <person name="Keeley SD"/>
            <person name="Tatsumi K"/>
            <person name="Tanaka K"/>
            <person name="Motone F"/>
            <person name="Kageyama Y"/>
            <person name="Nozu R"/>
            <person name="Adachi N"/>
            <person name="Nishimura O"/>
            <person name="Nakagawa R"/>
            <person name="Tanegashima C"/>
            <person name="Kiyatake I"/>
            <person name="Matsumoto R"/>
            <person name="Murakumo K"/>
            <person name="Nishida K"/>
            <person name="Terakita A"/>
            <person name="Kuratani S"/>
            <person name="Sato K"/>
            <person name="Hyodo S Kuraku.S."/>
        </authorList>
    </citation>
    <scope>NUCLEOTIDE SEQUENCE [LARGE SCALE GENOMIC DNA]</scope>
</reference>
<dbReference type="SUPFAM" id="SSF52540">
    <property type="entry name" value="P-loop containing nucleoside triphosphate hydrolases"/>
    <property type="match status" value="1"/>
</dbReference>
<organism evidence="13 14">
    <name type="scientific">Chiloscyllium punctatum</name>
    <name type="common">Brownbanded bambooshark</name>
    <name type="synonym">Hemiscyllium punctatum</name>
    <dbReference type="NCBI Taxonomy" id="137246"/>
    <lineage>
        <taxon>Eukaryota</taxon>
        <taxon>Metazoa</taxon>
        <taxon>Chordata</taxon>
        <taxon>Craniata</taxon>
        <taxon>Vertebrata</taxon>
        <taxon>Chondrichthyes</taxon>
        <taxon>Elasmobranchii</taxon>
        <taxon>Galeomorphii</taxon>
        <taxon>Galeoidea</taxon>
        <taxon>Orectolobiformes</taxon>
        <taxon>Hemiscylliidae</taxon>
        <taxon>Chiloscyllium</taxon>
    </lineage>
</organism>
<dbReference type="FunFam" id="3.40.50.300:FF:000562">
    <property type="entry name" value="Structural maintenance of chromosomes protein"/>
    <property type="match status" value="1"/>
</dbReference>
<comment type="caution">
    <text evidence="13">The sequence shown here is derived from an EMBL/GenBank/DDBJ whole genome shotgun (WGS) entry which is preliminary data.</text>
</comment>
<dbReference type="OrthoDB" id="413649at2759"/>
<gene>
    <name evidence="13" type="ORF">chiPu_0007264</name>
</gene>
<dbReference type="InterPro" id="IPR028468">
    <property type="entry name" value="Smc1_ABC"/>
</dbReference>
<evidence type="ECO:0000313" key="14">
    <source>
        <dbReference type="Proteomes" id="UP000287033"/>
    </source>
</evidence>
<sequence>MGTLHLIEVENFKSWRGRQLIGPFMRFNCIIGPNGSGKSNVMDAISFVMGERTANLRVKNIRDLIHGAHIGRPVSSTARVTMLYQRENEEELSFTRVIIENSSEFRLNNQIISRVEYTKALEKIGILLKGRNCLVFQGTVENIAMKKPKERTQLFEQVSNSGELSNEYDKKKKEMMNAEEEAQFNYNKKKNIAVERKHAKHEKEEADRYQMLIEELKESKIQLHLFLLYYNEKFIENFTNDLQASNKAVSSQKATQAAVEEEVRVKKKELGKLSRELQQIEKEIKVHDFNLNEKRPSYIKAKENTRHYTKKMEIAKKSLKSCEKQYGIHQQAVKELEFELEDVNKLWKAFEEKAQAEISSRGHGIELEESQIQQYKELKQLVRKQVSSLAQMLEKLRREQKTDRDKLELNQRNYKDLEIRMKHTALEIEDYNKRTEKLQEYIDTCKASLTEQKQREEELINEIENAKLRIIEVSEKLNEVAGELQNAGIDHREGHRQQKKAEIFESLKRMYPDSVYGRLVDLCHPIHKKYQLAVTKVFGRYINAVVVATEKTARDCIRYLKEERAEPETFLALDYLDIKPVNEQLREIKGAKMMIDVVQCVSPQLKKVVQFVCGNGLVCENLKEARQIAFEGAERLKTVALDGTLFLKSGVISGGSSDLKFKARCWDEKQISQLKEIKEKLRIELRELMKVNRKEAELRQLQAQAKGTETRMRYSFNDLEQTRKKHLTNSHMERSKLESGLANLQSEMTVVRLNIEDREVKMQHIQNQMYEIEDRVFEDFCTKIGVANIREYEDEHVKQLEEIDKKRSEFENQKTRLSIQLEYSYSQIEEDVKKIQKWKETVEKDEEEVVKLKKEEMQLMKTVDEALVIQQDLNNRLLIKKMQVKDAQKELDEVRKKLSNISREVAKLQKECVSVETSIEQKRLERHNLLLACKVQDVQIELLQGQLEEISEVLMDVESTQAATGVFELEATFEINYSSLPTDLKSLTSHKDIEIEENRLNKLLEEKETILQRTAAPNLRAVEKLQNTWDKFQESVSAFEISRKKARICRQDFEYVKRRRYDLFNQCFEHVSVKIDQIYKMMCQNTSAQAFLSPENSEEPYLDGIGYNCVAPGKRFMPMDNLSGGEKSVAALALLFAIHSYRPAPFFVLDEVDAALDNTNIGKVTNYIRDQSRKNFQVIVISLKEEFYSKADALIGVYPQQGECMSSQLLTFDLTNYPENTRKEETLQPRQEE</sequence>
<keyword evidence="5" id="KW-0547">Nucleotide-binding</keyword>
<keyword evidence="7 11" id="KW-0175">Coiled coil</keyword>
<dbReference type="AlphaFoldDB" id="A0A401SES2"/>
<protein>
    <recommendedName>
        <fullName evidence="10">Structural maintenance of chromosomes protein</fullName>
    </recommendedName>
</protein>
<evidence type="ECO:0000259" key="12">
    <source>
        <dbReference type="SMART" id="SM00968"/>
    </source>
</evidence>
<dbReference type="STRING" id="137246.A0A401SES2"/>
<keyword evidence="4" id="KW-0158">Chromosome</keyword>
<dbReference type="GO" id="GO:0005524">
    <property type="term" value="F:ATP binding"/>
    <property type="evidence" value="ECO:0007669"/>
    <property type="project" value="UniProtKB-KW"/>
</dbReference>
<feature type="coiled-coil region" evidence="11">
    <location>
        <begin position="789"/>
        <end position="960"/>
    </location>
</feature>
<feature type="domain" description="SMC hinge" evidence="12">
    <location>
        <begin position="513"/>
        <end position="629"/>
    </location>
</feature>
<evidence type="ECO:0000256" key="1">
    <source>
        <dbReference type="ARBA" id="ARBA00004123"/>
    </source>
</evidence>
<dbReference type="Proteomes" id="UP000287033">
    <property type="component" value="Unassembled WGS sequence"/>
</dbReference>